<keyword evidence="5" id="KW-0378">Hydrolase</keyword>
<dbReference type="Gene3D" id="3.40.50.1820">
    <property type="entry name" value="alpha/beta hydrolase"/>
    <property type="match status" value="1"/>
</dbReference>
<evidence type="ECO:0000256" key="1">
    <source>
        <dbReference type="ARBA" id="ARBA00006499"/>
    </source>
</evidence>
<dbReference type="EC" id="3.1.2.22" evidence="2"/>
<dbReference type="GO" id="GO:0008474">
    <property type="term" value="F:palmitoyl-(protein) hydrolase activity"/>
    <property type="evidence" value="ECO:0007669"/>
    <property type="project" value="UniProtKB-EC"/>
</dbReference>
<evidence type="ECO:0000313" key="12">
    <source>
        <dbReference type="Proteomes" id="UP000078559"/>
    </source>
</evidence>
<keyword evidence="6" id="KW-0276">Fatty acid metabolism</keyword>
<evidence type="ECO:0000256" key="6">
    <source>
        <dbReference type="ARBA" id="ARBA00022832"/>
    </source>
</evidence>
<dbReference type="InterPro" id="IPR003140">
    <property type="entry name" value="PLipase/COase/thioEstase"/>
</dbReference>
<comment type="function">
    <text evidence="7">Hydrolyzes fatty acids from S-acylated cysteine residues in proteins with a strong preference for palmitoylated G-alpha proteins over other acyl substrates. Mediates the deacylation of G-alpha proteins such as GPA1 in vivo, but has weak or no activity toward palmitoylated Ras proteins. Has weak lysophospholipase activity in vitro; however such activity may not exist in vivo.</text>
</comment>
<dbReference type="OrthoDB" id="2418081at2759"/>
<feature type="domain" description="Phospholipase/carboxylesterase/thioesterase" evidence="10">
    <location>
        <begin position="19"/>
        <end position="224"/>
    </location>
</feature>
<gene>
    <name evidence="11" type="ORF">VM1G_09028</name>
</gene>
<comment type="catalytic activity">
    <reaction evidence="9">
        <text>S-hexadecanoyl-L-cysteinyl-[protein] + H2O = L-cysteinyl-[protein] + hexadecanoate + H(+)</text>
        <dbReference type="Rhea" id="RHEA:19233"/>
        <dbReference type="Rhea" id="RHEA-COMP:10131"/>
        <dbReference type="Rhea" id="RHEA-COMP:11032"/>
        <dbReference type="ChEBI" id="CHEBI:7896"/>
        <dbReference type="ChEBI" id="CHEBI:15377"/>
        <dbReference type="ChEBI" id="CHEBI:15378"/>
        <dbReference type="ChEBI" id="CHEBI:29950"/>
        <dbReference type="ChEBI" id="CHEBI:74151"/>
        <dbReference type="EC" id="3.1.2.22"/>
    </reaction>
</comment>
<evidence type="ECO:0000313" key="11">
    <source>
        <dbReference type="EMBL" id="KUI73141.1"/>
    </source>
</evidence>
<evidence type="ECO:0000259" key="10">
    <source>
        <dbReference type="Pfam" id="PF02230"/>
    </source>
</evidence>
<dbReference type="GO" id="GO:0005737">
    <property type="term" value="C:cytoplasm"/>
    <property type="evidence" value="ECO:0007669"/>
    <property type="project" value="TreeGrafter"/>
</dbReference>
<evidence type="ECO:0000256" key="8">
    <source>
        <dbReference type="ARBA" id="ARBA00031195"/>
    </source>
</evidence>
<organism evidence="11 12">
    <name type="scientific">Cytospora mali</name>
    <name type="common">Apple Valsa canker fungus</name>
    <name type="synonym">Valsa mali</name>
    <dbReference type="NCBI Taxonomy" id="578113"/>
    <lineage>
        <taxon>Eukaryota</taxon>
        <taxon>Fungi</taxon>
        <taxon>Dikarya</taxon>
        <taxon>Ascomycota</taxon>
        <taxon>Pezizomycotina</taxon>
        <taxon>Sordariomycetes</taxon>
        <taxon>Sordariomycetidae</taxon>
        <taxon>Diaporthales</taxon>
        <taxon>Cytosporaceae</taxon>
        <taxon>Cytospora</taxon>
    </lineage>
</organism>
<evidence type="ECO:0000256" key="9">
    <source>
        <dbReference type="ARBA" id="ARBA00047337"/>
    </source>
</evidence>
<evidence type="ECO:0000256" key="4">
    <source>
        <dbReference type="ARBA" id="ARBA00022487"/>
    </source>
</evidence>
<evidence type="ECO:0000256" key="7">
    <source>
        <dbReference type="ARBA" id="ARBA00029392"/>
    </source>
</evidence>
<keyword evidence="4" id="KW-0719">Serine esterase</keyword>
<dbReference type="SMR" id="A0A194W9J5"/>
<dbReference type="InterPro" id="IPR050565">
    <property type="entry name" value="LYPA1-2/EST-like"/>
</dbReference>
<evidence type="ECO:0000256" key="5">
    <source>
        <dbReference type="ARBA" id="ARBA00022801"/>
    </source>
</evidence>
<dbReference type="AlphaFoldDB" id="A0A194W9J5"/>
<dbReference type="GO" id="GO:0006631">
    <property type="term" value="P:fatty acid metabolic process"/>
    <property type="evidence" value="ECO:0007669"/>
    <property type="project" value="UniProtKB-KW"/>
</dbReference>
<dbReference type="PANTHER" id="PTHR10655">
    <property type="entry name" value="LYSOPHOSPHOLIPASE-RELATED"/>
    <property type="match status" value="1"/>
</dbReference>
<name>A0A194W9J5_CYTMA</name>
<sequence>MPPRRFAPIVQSWQDNGLFQDTKFILPSAPSIPVTSAHGRPIPAWFDIRGEGGPRVTFEALAAQPQDEEGLLHSRDYFLSLSSSRKTSGSSSSPASGPIPASRIIMGGFSQGGVMALLTGVSAEAAAGVELGGVFCLSGYLALGDAVRKGDVGGDGGGGGGGGGGKEHDTEVLMVHGDRDPIMNLKWAEESAGVVRGLGYDVELSVVPINQEVLAKVTTFINKVQGKGRENQHDEL</sequence>
<keyword evidence="6" id="KW-0443">Lipid metabolism</keyword>
<dbReference type="SUPFAM" id="SSF53474">
    <property type="entry name" value="alpha/beta-Hydrolases"/>
    <property type="match status" value="1"/>
</dbReference>
<accession>A0A194W9J5</accession>
<proteinExistence type="inferred from homology"/>
<dbReference type="InterPro" id="IPR029058">
    <property type="entry name" value="AB_hydrolase_fold"/>
</dbReference>
<dbReference type="EMBL" id="CM003107">
    <property type="protein sequence ID" value="KUI73141.1"/>
    <property type="molecule type" value="Genomic_DNA"/>
</dbReference>
<evidence type="ECO:0000256" key="2">
    <source>
        <dbReference type="ARBA" id="ARBA00012423"/>
    </source>
</evidence>
<protein>
    <recommendedName>
        <fullName evidence="3">Acyl-protein thioesterase 1</fullName>
        <ecNumber evidence="2">3.1.2.22</ecNumber>
    </recommendedName>
    <alternativeName>
        <fullName evidence="8">Palmitoyl-protein hydrolase</fullName>
    </alternativeName>
</protein>
<dbReference type="GO" id="GO:0052689">
    <property type="term" value="F:carboxylic ester hydrolase activity"/>
    <property type="evidence" value="ECO:0007669"/>
    <property type="project" value="UniProtKB-KW"/>
</dbReference>
<comment type="similarity">
    <text evidence="1">Belongs to the AB hydrolase superfamily. AB hydrolase 2 family.</text>
</comment>
<dbReference type="Pfam" id="PF02230">
    <property type="entry name" value="Abhydrolase_2"/>
    <property type="match status" value="1"/>
</dbReference>
<reference evidence="11" key="1">
    <citation type="submission" date="2014-12" db="EMBL/GenBank/DDBJ databases">
        <title>Genome Sequence of Valsa Canker Pathogens Uncovers a Specific Adaption of Colonization on Woody Bark.</title>
        <authorList>
            <person name="Yin Z."/>
            <person name="Liu H."/>
            <person name="Gao X."/>
            <person name="Li Z."/>
            <person name="Song N."/>
            <person name="Ke X."/>
            <person name="Dai Q."/>
            <person name="Wu Y."/>
            <person name="Sun Y."/>
            <person name="Xu J.-R."/>
            <person name="Kang Z.K."/>
            <person name="Wang L."/>
            <person name="Huang L."/>
        </authorList>
    </citation>
    <scope>NUCLEOTIDE SEQUENCE [LARGE SCALE GENOMIC DNA]</scope>
    <source>
        <strain evidence="11">03-8</strain>
    </source>
</reference>
<evidence type="ECO:0000256" key="3">
    <source>
        <dbReference type="ARBA" id="ARBA00014923"/>
    </source>
</evidence>
<keyword evidence="12" id="KW-1185">Reference proteome</keyword>
<dbReference type="PANTHER" id="PTHR10655:SF17">
    <property type="entry name" value="LYSOPHOSPHOLIPASE-LIKE PROTEIN 1"/>
    <property type="match status" value="1"/>
</dbReference>
<dbReference type="Proteomes" id="UP000078559">
    <property type="component" value="Chromosome 10"/>
</dbReference>